<gene>
    <name evidence="2" type="primary">LOC117184104</name>
</gene>
<reference evidence="2" key="1">
    <citation type="submission" date="2025-08" db="UniProtKB">
        <authorList>
            <consortium name="RefSeq"/>
        </authorList>
    </citation>
    <scope>IDENTIFICATION</scope>
    <source>
        <strain evidence="2">MV-25-SWS-2005</strain>
        <tissue evidence="2">Whole body</tissue>
    </source>
</reference>
<dbReference type="AlphaFoldDB" id="A0A6I8VYX1"/>
<keyword evidence="1" id="KW-1185">Reference proteome</keyword>
<dbReference type="InterPro" id="IPR043502">
    <property type="entry name" value="DNA/RNA_pol_sf"/>
</dbReference>
<sequence>MSVLGKLSGVHLQASLSTLRGLGNNITRSAGQFTAEVEIDGMRLAQKFLVVANHAVECELLLGHVFISKFTMTTTPGGYKFSPLPGQETEDSKQISIYNVMEANTDINIPSQFREAVQSMIQDFTEKKQTAVCPIMLKIVPDEKIAPFRHSPSRVAISEADVAKQQIDKWANAGIIRRSSSNFASWTVIVKKKDGSSRVCADYRQLNNGLERLISRSIR</sequence>
<organism evidence="1 2">
    <name type="scientific">Drosophila pseudoobscura pseudoobscura</name>
    <name type="common">Fruit fly</name>
    <dbReference type="NCBI Taxonomy" id="46245"/>
    <lineage>
        <taxon>Eukaryota</taxon>
        <taxon>Metazoa</taxon>
        <taxon>Ecdysozoa</taxon>
        <taxon>Arthropoda</taxon>
        <taxon>Hexapoda</taxon>
        <taxon>Insecta</taxon>
        <taxon>Pterygota</taxon>
        <taxon>Neoptera</taxon>
        <taxon>Endopterygota</taxon>
        <taxon>Diptera</taxon>
        <taxon>Brachycera</taxon>
        <taxon>Muscomorpha</taxon>
        <taxon>Ephydroidea</taxon>
        <taxon>Drosophilidae</taxon>
        <taxon>Drosophila</taxon>
        <taxon>Sophophora</taxon>
    </lineage>
</organism>
<dbReference type="RefSeq" id="XP_033236188.1">
    <property type="nucleotide sequence ID" value="XM_033380297.1"/>
</dbReference>
<name>A0A6I8VYX1_DROPS</name>
<dbReference type="GO" id="GO:0071897">
    <property type="term" value="P:DNA biosynthetic process"/>
    <property type="evidence" value="ECO:0007669"/>
    <property type="project" value="UniProtKB-ARBA"/>
</dbReference>
<proteinExistence type="predicted"/>
<dbReference type="Gene3D" id="3.10.10.10">
    <property type="entry name" value="HIV Type 1 Reverse Transcriptase, subunit A, domain 1"/>
    <property type="match status" value="1"/>
</dbReference>
<dbReference type="SUPFAM" id="SSF56672">
    <property type="entry name" value="DNA/RNA polymerases"/>
    <property type="match status" value="1"/>
</dbReference>
<evidence type="ECO:0000313" key="1">
    <source>
        <dbReference type="Proteomes" id="UP000001819"/>
    </source>
</evidence>
<dbReference type="KEGG" id="dpo:117184104"/>
<dbReference type="InterPro" id="IPR053134">
    <property type="entry name" value="RNA-dir_DNA_polymerase"/>
</dbReference>
<dbReference type="PANTHER" id="PTHR24559:SF444">
    <property type="entry name" value="REVERSE TRANSCRIPTASE DOMAIN-CONTAINING PROTEIN"/>
    <property type="match status" value="1"/>
</dbReference>
<dbReference type="Proteomes" id="UP000001819">
    <property type="component" value="Chromosome 4"/>
</dbReference>
<dbReference type="PANTHER" id="PTHR24559">
    <property type="entry name" value="TRANSPOSON TY3-I GAG-POL POLYPROTEIN"/>
    <property type="match status" value="1"/>
</dbReference>
<evidence type="ECO:0000313" key="2">
    <source>
        <dbReference type="RefSeq" id="XP_033236188.1"/>
    </source>
</evidence>
<dbReference type="InParanoid" id="A0A6I8VYX1"/>
<accession>A0A6I8VYX1</accession>
<protein>
    <submittedName>
        <fullName evidence="2">Uncharacterized protein</fullName>
    </submittedName>
</protein>